<feature type="transmembrane region" description="Helical" evidence="6">
    <location>
        <begin position="387"/>
        <end position="406"/>
    </location>
</feature>
<proteinExistence type="predicted"/>
<feature type="transmembrane region" description="Helical" evidence="6">
    <location>
        <begin position="254"/>
        <end position="273"/>
    </location>
</feature>
<feature type="transmembrane region" description="Helical" evidence="6">
    <location>
        <begin position="170"/>
        <end position="190"/>
    </location>
</feature>
<feature type="transmembrane region" description="Helical" evidence="6">
    <location>
        <begin position="418"/>
        <end position="437"/>
    </location>
</feature>
<dbReference type="InterPro" id="IPR050833">
    <property type="entry name" value="Poly_Biosynth_Transport"/>
</dbReference>
<dbReference type="Pfam" id="PF01943">
    <property type="entry name" value="Polysacc_synt"/>
    <property type="match status" value="1"/>
</dbReference>
<evidence type="ECO:0000256" key="6">
    <source>
        <dbReference type="SAM" id="Phobius"/>
    </source>
</evidence>
<evidence type="ECO:0000256" key="5">
    <source>
        <dbReference type="ARBA" id="ARBA00023136"/>
    </source>
</evidence>
<dbReference type="PANTHER" id="PTHR30250:SF11">
    <property type="entry name" value="O-ANTIGEN TRANSPORTER-RELATED"/>
    <property type="match status" value="1"/>
</dbReference>
<feature type="transmembrane region" description="Helical" evidence="6">
    <location>
        <begin position="86"/>
        <end position="108"/>
    </location>
</feature>
<accession>A0A3P1ANB5</accession>
<evidence type="ECO:0000256" key="4">
    <source>
        <dbReference type="ARBA" id="ARBA00022989"/>
    </source>
</evidence>
<feature type="transmembrane region" description="Helical" evidence="6">
    <location>
        <begin position="449"/>
        <end position="470"/>
    </location>
</feature>
<keyword evidence="5 6" id="KW-0472">Membrane</keyword>
<feature type="transmembrane region" description="Helical" evidence="6">
    <location>
        <begin position="331"/>
        <end position="351"/>
    </location>
</feature>
<dbReference type="OrthoDB" id="9815702at2"/>
<feature type="transmembrane region" description="Helical" evidence="6">
    <location>
        <begin position="143"/>
        <end position="164"/>
    </location>
</feature>
<keyword evidence="2" id="KW-1003">Cell membrane</keyword>
<dbReference type="InterPro" id="IPR002797">
    <property type="entry name" value="Polysacc_synth"/>
</dbReference>
<dbReference type="Proteomes" id="UP000268372">
    <property type="component" value="Unassembled WGS sequence"/>
</dbReference>
<name>A0A3P1ANB5_9FLAO</name>
<feature type="transmembrane region" description="Helical" evidence="6">
    <location>
        <begin position="294"/>
        <end position="319"/>
    </location>
</feature>
<feature type="transmembrane region" description="Helical" evidence="6">
    <location>
        <begin position="12"/>
        <end position="31"/>
    </location>
</feature>
<keyword evidence="8" id="KW-1185">Reference proteome</keyword>
<evidence type="ECO:0000313" key="8">
    <source>
        <dbReference type="Proteomes" id="UP000268372"/>
    </source>
</evidence>
<dbReference type="GO" id="GO:0005886">
    <property type="term" value="C:plasma membrane"/>
    <property type="evidence" value="ECO:0007669"/>
    <property type="project" value="UniProtKB-SubCell"/>
</dbReference>
<keyword evidence="4 6" id="KW-1133">Transmembrane helix</keyword>
<feature type="transmembrane region" description="Helical" evidence="6">
    <location>
        <begin position="114"/>
        <end position="136"/>
    </location>
</feature>
<keyword evidence="3 6" id="KW-0812">Transmembrane</keyword>
<evidence type="ECO:0000313" key="7">
    <source>
        <dbReference type="EMBL" id="RRA90385.1"/>
    </source>
</evidence>
<sequence>MKIRSVKTNYLLSLTRILSTTLIGVITMPYINKILGAVSIGKVEYINSIISYFLLISALGIPVYAVRQIAKHRNDPLALGKNVVEILVILIFTTFLSYLAIFCLIKFTDIFIDYKSLVIILSSSILLTNLGIEWFYQGIEDQLYITVRFVVIRIITLILLFLLVKSADDYLYYAFILVLNAAGSNFFNLLRLRKHVSINKTTFLDLNFKRHLMPALTIFIASISVSLYQIIDTFLLGYLQGDKYVGYYSVANKLMRYVVLFIVTIGAVLLPRLSNLWEVDKNKYFEYLNKSLELILLISLPFVPFFIYSANGIIHFMAGEDFKESILTMQLLSPVCVLVGLAYFFGYLVLYPQNKEKYYTISVTISAILCFFLNFYLINLFKQNGAAIAQVLAELLGIFLIFYFSIKHASLRTFNYKNIKKIIVANLFVGLFGFILFKVDVIELAQISIFYFLTYCIVFFIAYYFLLLLIKERNTLSYTRHYYKLILKK</sequence>
<feature type="transmembrane region" description="Helical" evidence="6">
    <location>
        <begin position="358"/>
        <end position="381"/>
    </location>
</feature>
<feature type="transmembrane region" description="Helical" evidence="6">
    <location>
        <begin position="211"/>
        <end position="231"/>
    </location>
</feature>
<evidence type="ECO:0000256" key="3">
    <source>
        <dbReference type="ARBA" id="ARBA00022692"/>
    </source>
</evidence>
<feature type="transmembrane region" description="Helical" evidence="6">
    <location>
        <begin position="43"/>
        <end position="65"/>
    </location>
</feature>
<dbReference type="CDD" id="cd13128">
    <property type="entry name" value="MATE_Wzx_like"/>
    <property type="match status" value="1"/>
</dbReference>
<gene>
    <name evidence="7" type="ORF">EG242_13525</name>
</gene>
<dbReference type="PANTHER" id="PTHR30250">
    <property type="entry name" value="PST FAMILY PREDICTED COLANIC ACID TRANSPORTER"/>
    <property type="match status" value="1"/>
</dbReference>
<evidence type="ECO:0000256" key="2">
    <source>
        <dbReference type="ARBA" id="ARBA00022475"/>
    </source>
</evidence>
<reference evidence="7 8" key="1">
    <citation type="submission" date="2018-11" db="EMBL/GenBank/DDBJ databases">
        <title>Flavobacterium sp. nov., YIM 102796 draft genome.</title>
        <authorList>
            <person name="Li G."/>
            <person name="Jiang Y."/>
        </authorList>
    </citation>
    <scope>NUCLEOTIDE SEQUENCE [LARGE SCALE GENOMIC DNA]</scope>
    <source>
        <strain evidence="7 8">YIM 102796</strain>
    </source>
</reference>
<comment type="subcellular location">
    <subcellularLocation>
        <location evidence="1">Cell membrane</location>
        <topology evidence="1">Multi-pass membrane protein</topology>
    </subcellularLocation>
</comment>
<dbReference type="EMBL" id="RQTJ01000043">
    <property type="protein sequence ID" value="RRA90385.1"/>
    <property type="molecule type" value="Genomic_DNA"/>
</dbReference>
<dbReference type="RefSeq" id="WP_124900396.1">
    <property type="nucleotide sequence ID" value="NZ_RQTJ01000043.1"/>
</dbReference>
<protein>
    <submittedName>
        <fullName evidence="7">Flippase</fullName>
    </submittedName>
</protein>
<evidence type="ECO:0000256" key="1">
    <source>
        <dbReference type="ARBA" id="ARBA00004651"/>
    </source>
</evidence>
<comment type="caution">
    <text evidence="7">The sequence shown here is derived from an EMBL/GenBank/DDBJ whole genome shotgun (WGS) entry which is preliminary data.</text>
</comment>
<dbReference type="AlphaFoldDB" id="A0A3P1ANB5"/>
<organism evidence="7 8">
    <name type="scientific">Paenimyroides viscosum</name>
    <dbReference type="NCBI Taxonomy" id="2488729"/>
    <lineage>
        <taxon>Bacteria</taxon>
        <taxon>Pseudomonadati</taxon>
        <taxon>Bacteroidota</taxon>
        <taxon>Flavobacteriia</taxon>
        <taxon>Flavobacteriales</taxon>
        <taxon>Flavobacteriaceae</taxon>
        <taxon>Paenimyroides</taxon>
    </lineage>
</organism>